<sequence length="277" mass="32014">MAININDFFDLNLDKKENIITELKKKYSFLTPKQQTNLYQLIDLAVEFKQIPDQIQSKDISALPLEKQILPLLQKWLNNNVNSITTRNNARLAKPFSDKDTVEDPALAHMLSTYFKVDNYDLTGDCGVEQHLQSHQILMAIENIQGHLLEEYIASVICGDPFNFLWCDGQTIKAADFCKRIDIHGEPSLLRLIQIKNKYNTENSSSSKIREDTPIVIWYRLGKKKIDKKNVPDYKWDDLNNAVEGITGHNPDLSEEKYLNFLENIITHNPKIFYNEA</sequence>
<evidence type="ECO:0000313" key="2">
    <source>
        <dbReference type="Proteomes" id="UP000289856"/>
    </source>
</evidence>
<protein>
    <submittedName>
        <fullName evidence="1">Uncharacterized protein</fullName>
    </submittedName>
</protein>
<keyword evidence="2" id="KW-1185">Reference proteome</keyword>
<dbReference type="Pfam" id="PF09570">
    <property type="entry name" value="RE_SinI"/>
    <property type="match status" value="1"/>
</dbReference>
<dbReference type="AlphaFoldDB" id="A0A3T1CY49"/>
<dbReference type="Proteomes" id="UP000289856">
    <property type="component" value="Chromosome"/>
</dbReference>
<reference evidence="1 2" key="1">
    <citation type="submission" date="2019-01" db="EMBL/GenBank/DDBJ databases">
        <title>Complete genome sequence of Cohnella hallensis HS21 isolated from Korean fir (Abies koreana) rhizospheric soil.</title>
        <authorList>
            <person name="Jiang L."/>
            <person name="Kang S.W."/>
            <person name="Kim S."/>
            <person name="Jung J."/>
            <person name="Kim C.Y."/>
            <person name="Kim D.H."/>
            <person name="Kim S.W."/>
            <person name="Lee J."/>
        </authorList>
    </citation>
    <scope>NUCLEOTIDE SEQUENCE [LARGE SCALE GENOMIC DNA]</scope>
    <source>
        <strain evidence="1 2">HS21</strain>
    </source>
</reference>
<dbReference type="GO" id="GO:0009307">
    <property type="term" value="P:DNA restriction-modification system"/>
    <property type="evidence" value="ECO:0007669"/>
    <property type="project" value="InterPro"/>
</dbReference>
<dbReference type="GO" id="GO:0003677">
    <property type="term" value="F:DNA binding"/>
    <property type="evidence" value="ECO:0007669"/>
    <property type="project" value="InterPro"/>
</dbReference>
<dbReference type="OrthoDB" id="5337216at2"/>
<organism evidence="1 2">
    <name type="scientific">Cohnella abietis</name>
    <dbReference type="NCBI Taxonomy" id="2507935"/>
    <lineage>
        <taxon>Bacteria</taxon>
        <taxon>Bacillati</taxon>
        <taxon>Bacillota</taxon>
        <taxon>Bacilli</taxon>
        <taxon>Bacillales</taxon>
        <taxon>Paenibacillaceae</taxon>
        <taxon>Cohnella</taxon>
    </lineage>
</organism>
<evidence type="ECO:0000313" key="1">
    <source>
        <dbReference type="EMBL" id="BBI30766.1"/>
    </source>
</evidence>
<accession>A0A3T1CY49</accession>
<dbReference type="EMBL" id="AP019400">
    <property type="protein sequence ID" value="BBI30766.1"/>
    <property type="molecule type" value="Genomic_DNA"/>
</dbReference>
<proteinExistence type="predicted"/>
<dbReference type="RefSeq" id="WP_157993906.1">
    <property type="nucleotide sequence ID" value="NZ_AP019400.1"/>
</dbReference>
<dbReference type="KEGG" id="cohn:KCTCHS21_01650"/>
<gene>
    <name evidence="1" type="ORF">KCTCHS21_01650</name>
</gene>
<name>A0A3T1CY49_9BACL</name>
<dbReference type="GO" id="GO:0009036">
    <property type="term" value="F:type II site-specific deoxyribonuclease activity"/>
    <property type="evidence" value="ECO:0007669"/>
    <property type="project" value="InterPro"/>
</dbReference>
<dbReference type="InterPro" id="IPR019070">
    <property type="entry name" value="Restrct_endonuc_II_SinI"/>
</dbReference>